<dbReference type="OrthoDB" id="162942at2759"/>
<dbReference type="GO" id="GO:0004605">
    <property type="term" value="F:phosphatidate cytidylyltransferase activity"/>
    <property type="evidence" value="ECO:0007669"/>
    <property type="project" value="TreeGrafter"/>
</dbReference>
<accession>A0A8T1WK77</accession>
<evidence type="ECO:0000256" key="8">
    <source>
        <dbReference type="ARBA" id="ARBA00023098"/>
    </source>
</evidence>
<dbReference type="AlphaFoldDB" id="A0A8T1WK77"/>
<evidence type="ECO:0000256" key="3">
    <source>
        <dbReference type="ARBA" id="ARBA00022516"/>
    </source>
</evidence>
<evidence type="ECO:0000256" key="9">
    <source>
        <dbReference type="ARBA" id="ARBA00023136"/>
    </source>
</evidence>
<evidence type="ECO:0000313" key="14">
    <source>
        <dbReference type="Proteomes" id="UP000694044"/>
    </source>
</evidence>
<keyword evidence="7 12" id="KW-1133">Transmembrane helix</keyword>
<evidence type="ECO:0000256" key="5">
    <source>
        <dbReference type="ARBA" id="ARBA00022692"/>
    </source>
</evidence>
<protein>
    <recommendedName>
        <fullName evidence="15">Phosphatidate cytidylyltransferase</fullName>
    </recommendedName>
</protein>
<comment type="caution">
    <text evidence="13">The sequence shown here is derived from an EMBL/GenBank/DDBJ whole genome shotgun (WGS) entry which is preliminary data.</text>
</comment>
<evidence type="ECO:0000256" key="2">
    <source>
        <dbReference type="ARBA" id="ARBA00022475"/>
    </source>
</evidence>
<feature type="transmembrane region" description="Helical" evidence="12">
    <location>
        <begin position="336"/>
        <end position="357"/>
    </location>
</feature>
<keyword evidence="5 12" id="KW-0812">Transmembrane</keyword>
<evidence type="ECO:0000256" key="12">
    <source>
        <dbReference type="SAM" id="Phobius"/>
    </source>
</evidence>
<gene>
    <name evidence="13" type="ORF">PHYPSEUDO_014365</name>
</gene>
<organism evidence="13 14">
    <name type="scientific">Phytophthora pseudosyringae</name>
    <dbReference type="NCBI Taxonomy" id="221518"/>
    <lineage>
        <taxon>Eukaryota</taxon>
        <taxon>Sar</taxon>
        <taxon>Stramenopiles</taxon>
        <taxon>Oomycota</taxon>
        <taxon>Peronosporomycetes</taxon>
        <taxon>Peronosporales</taxon>
        <taxon>Peronosporaceae</taxon>
        <taxon>Phytophthora</taxon>
    </lineage>
</organism>
<dbReference type="Proteomes" id="UP000694044">
    <property type="component" value="Unassembled WGS sequence"/>
</dbReference>
<keyword evidence="14" id="KW-1185">Reference proteome</keyword>
<evidence type="ECO:0000313" key="13">
    <source>
        <dbReference type="EMBL" id="KAG7392878.1"/>
    </source>
</evidence>
<evidence type="ECO:0000256" key="1">
    <source>
        <dbReference type="ARBA" id="ARBA00004651"/>
    </source>
</evidence>
<name>A0A8T1WK77_9STRA</name>
<feature type="transmembrane region" description="Helical" evidence="12">
    <location>
        <begin position="475"/>
        <end position="495"/>
    </location>
</feature>
<keyword evidence="6" id="KW-0548">Nucleotidyltransferase</keyword>
<evidence type="ECO:0000256" key="4">
    <source>
        <dbReference type="ARBA" id="ARBA00022679"/>
    </source>
</evidence>
<comment type="subcellular location">
    <subcellularLocation>
        <location evidence="1">Cell membrane</location>
        <topology evidence="1">Multi-pass membrane protein</topology>
    </subcellularLocation>
</comment>
<keyword evidence="3" id="KW-0444">Lipid biosynthesis</keyword>
<evidence type="ECO:0008006" key="15">
    <source>
        <dbReference type="Google" id="ProtNLM"/>
    </source>
</evidence>
<dbReference type="GO" id="GO:0016024">
    <property type="term" value="P:CDP-diacylglycerol biosynthetic process"/>
    <property type="evidence" value="ECO:0007669"/>
    <property type="project" value="TreeGrafter"/>
</dbReference>
<feature type="transmembrane region" description="Helical" evidence="12">
    <location>
        <begin position="404"/>
        <end position="425"/>
    </location>
</feature>
<proteinExistence type="predicted"/>
<keyword evidence="11" id="KW-1208">Phospholipid metabolism</keyword>
<evidence type="ECO:0000256" key="11">
    <source>
        <dbReference type="ARBA" id="ARBA00023264"/>
    </source>
</evidence>
<keyword evidence="8" id="KW-0443">Lipid metabolism</keyword>
<dbReference type="PANTHER" id="PTHR46382:SF1">
    <property type="entry name" value="PHOSPHATIDATE CYTIDYLYLTRANSFERASE"/>
    <property type="match status" value="1"/>
</dbReference>
<sequence>MVLNFWALARSIGQPFQQLLALHHGRQSLGHNRISHPDATGMSMMGLRPMDPSLGPHPVLGDGGGMFSIPSFPSDADVGGDSPVLLRPGSSVAMLRGQRMSEEVGQPSWYEEEAVSKRLTCCQVVRLSVDALLLLAAAAGVVAAAYLPVDMERGVRRHGGALPYIYAVCVALAGYEFAWLAYRVRLKFFMPFKLHEKRTSREMYRQIIAYAVDEETAAVTPLAEKLFCGSKVVAALVVSALASGAAVGVCFVPGITHTPMIYVGGGTFVGMLSAALAPNVPTAVCVLIRYAYFFLSSMNVVLRSDVNAADSGASAGSGSADDYSVELDSRRAMDKYLAVVVESYSLLLLGVCLLLVVRAVTSKDAVESALMIVLDVAGLLYLSCSAAVLELFEQSTRVRASGALAGFFVIVWSAELGAFLTARLLKAVQFPWMHQLSKHVSSQQNVEKMLGAIVFAVGAAFFSADFVEFDMRFEFVALVSAGAVVCAHIGKLFLVSLKKIAKISRTGSYLRVGGGVLDRLDTLLFMAVVFAPFFQRAVYNQPQW</sequence>
<keyword evidence="4" id="KW-0808">Transferase</keyword>
<dbReference type="Pfam" id="PF01148">
    <property type="entry name" value="CTP_transf_1"/>
    <property type="match status" value="1"/>
</dbReference>
<feature type="transmembrane region" description="Helical" evidence="12">
    <location>
        <begin position="232"/>
        <end position="256"/>
    </location>
</feature>
<feature type="transmembrane region" description="Helical" evidence="12">
    <location>
        <begin position="131"/>
        <end position="149"/>
    </location>
</feature>
<keyword evidence="9 12" id="KW-0472">Membrane</keyword>
<feature type="transmembrane region" description="Helical" evidence="12">
    <location>
        <begin position="369"/>
        <end position="392"/>
    </location>
</feature>
<dbReference type="PANTHER" id="PTHR46382">
    <property type="entry name" value="PHOSPHATIDATE CYTIDYLYLTRANSFERASE"/>
    <property type="match status" value="1"/>
</dbReference>
<dbReference type="EMBL" id="JAGDFM010000008">
    <property type="protein sequence ID" value="KAG7392878.1"/>
    <property type="molecule type" value="Genomic_DNA"/>
</dbReference>
<evidence type="ECO:0000256" key="10">
    <source>
        <dbReference type="ARBA" id="ARBA00023209"/>
    </source>
</evidence>
<dbReference type="GO" id="GO:0005886">
    <property type="term" value="C:plasma membrane"/>
    <property type="evidence" value="ECO:0007669"/>
    <property type="project" value="UniProtKB-SubCell"/>
</dbReference>
<feature type="transmembrane region" description="Helical" evidence="12">
    <location>
        <begin position="161"/>
        <end position="182"/>
    </location>
</feature>
<reference evidence="13" key="1">
    <citation type="submission" date="2021-02" db="EMBL/GenBank/DDBJ databases">
        <authorList>
            <person name="Palmer J.M."/>
        </authorList>
    </citation>
    <scope>NUCLEOTIDE SEQUENCE</scope>
    <source>
        <strain evidence="13">SCRP734</strain>
    </source>
</reference>
<feature type="transmembrane region" description="Helical" evidence="12">
    <location>
        <begin position="268"/>
        <end position="292"/>
    </location>
</feature>
<evidence type="ECO:0000256" key="7">
    <source>
        <dbReference type="ARBA" id="ARBA00022989"/>
    </source>
</evidence>
<keyword evidence="2" id="KW-1003">Cell membrane</keyword>
<keyword evidence="10" id="KW-0594">Phospholipid biosynthesis</keyword>
<evidence type="ECO:0000256" key="6">
    <source>
        <dbReference type="ARBA" id="ARBA00022695"/>
    </source>
</evidence>